<dbReference type="Proteomes" id="UP001229836">
    <property type="component" value="Chromosome"/>
</dbReference>
<keyword evidence="5" id="KW-0378">Hydrolase</keyword>
<evidence type="ECO:0000256" key="3">
    <source>
        <dbReference type="ARBA" id="ARBA00023125"/>
    </source>
</evidence>
<dbReference type="Pfam" id="PF01420">
    <property type="entry name" value="Methylase_S"/>
    <property type="match status" value="2"/>
</dbReference>
<dbReference type="PANTHER" id="PTHR30408">
    <property type="entry name" value="TYPE-1 RESTRICTION ENZYME ECOKI SPECIFICITY PROTEIN"/>
    <property type="match status" value="1"/>
</dbReference>
<dbReference type="InterPro" id="IPR000055">
    <property type="entry name" value="Restrct_endonuc_typeI_TRD"/>
</dbReference>
<reference evidence="5 6" key="1">
    <citation type="submission" date="2023-05" db="EMBL/GenBank/DDBJ databases">
        <title>The complete genome of Acinetobacter sp. nov KCTC 92772.</title>
        <authorList>
            <person name="Zhou G."/>
        </authorList>
    </citation>
    <scope>NUCLEOTIDE SEQUENCE [LARGE SCALE GENOMIC DNA]</scope>
    <source>
        <strain evidence="5 6">KCTC 92772</strain>
    </source>
</reference>
<feature type="domain" description="Type I restriction modification DNA specificity" evidence="4">
    <location>
        <begin position="213"/>
        <end position="386"/>
    </location>
</feature>
<organism evidence="5 6">
    <name type="scientific">Acinetobacter corruptisaponis</name>
    <dbReference type="NCBI Taxonomy" id="3045147"/>
    <lineage>
        <taxon>Bacteria</taxon>
        <taxon>Pseudomonadati</taxon>
        <taxon>Pseudomonadota</taxon>
        <taxon>Gammaproteobacteria</taxon>
        <taxon>Moraxellales</taxon>
        <taxon>Moraxellaceae</taxon>
        <taxon>Acinetobacter</taxon>
    </lineage>
</organism>
<dbReference type="Gene3D" id="3.90.220.20">
    <property type="entry name" value="DNA methylase specificity domains"/>
    <property type="match status" value="2"/>
</dbReference>
<dbReference type="GO" id="GO:0004519">
    <property type="term" value="F:endonuclease activity"/>
    <property type="evidence" value="ECO:0007669"/>
    <property type="project" value="UniProtKB-KW"/>
</dbReference>
<evidence type="ECO:0000256" key="2">
    <source>
        <dbReference type="ARBA" id="ARBA00022747"/>
    </source>
</evidence>
<gene>
    <name evidence="5" type="ORF">QLH32_03730</name>
</gene>
<protein>
    <submittedName>
        <fullName evidence="5">Restriction endonuclease subunit S</fullName>
    </submittedName>
</protein>
<sequence>MSVPKLRFREFDGDWEKSKLGNQAQFLQGEQVSLDDQYNEYAHGLTKFLRIENFTQNSKDFRYIKYIGSKEKLLNEQDIAIVRYGATAGFICSGETGVIANNLFKVIVDNKIINQKYLELVLKSEKTFNYFQSEMSGGAMPALNFKIVSNLDITYSSLEEQTKIASFLSAVDEKISQLTQKHKLLSQYKQGMMQKLFSQQIRFKADDGSEFGEWEEVALSKVSDVRDGTHDSPSYVKDGYPLITSKNLKNGKLDLTDINLISEDDYLNINKRSAVNIGDIIFGMIGTIGNPVLLNSDGFAIKNVALIKEKDELLNIYLIHYLNSSFFAKQVALLNAGNTQKFLALGQIRSLSIHKPQLAEQTKIANFLSAIDQKIEVVAQQIEQAKQWKKGLLQQMFV</sequence>
<dbReference type="InterPro" id="IPR052021">
    <property type="entry name" value="Type-I_RS_S_subunit"/>
</dbReference>
<evidence type="ECO:0000259" key="4">
    <source>
        <dbReference type="Pfam" id="PF01420"/>
    </source>
</evidence>
<dbReference type="InterPro" id="IPR044946">
    <property type="entry name" value="Restrct_endonuc_typeI_TRD_sf"/>
</dbReference>
<comment type="similarity">
    <text evidence="1">Belongs to the type-I restriction system S methylase family.</text>
</comment>
<evidence type="ECO:0000313" key="5">
    <source>
        <dbReference type="EMBL" id="WHP06589.1"/>
    </source>
</evidence>
<keyword evidence="2" id="KW-0680">Restriction system</keyword>
<name>A0ABY8S6N0_9GAMM</name>
<accession>A0ABY8S6N0</accession>
<keyword evidence="3" id="KW-0238">DNA-binding</keyword>
<keyword evidence="5" id="KW-0540">Nuclease</keyword>
<dbReference type="CDD" id="cd17246">
    <property type="entry name" value="RMtype1_S_SonII-TRD2-CR2_like"/>
    <property type="match status" value="1"/>
</dbReference>
<feature type="domain" description="Type I restriction modification DNA specificity" evidence="4">
    <location>
        <begin position="14"/>
        <end position="181"/>
    </location>
</feature>
<evidence type="ECO:0000256" key="1">
    <source>
        <dbReference type="ARBA" id="ARBA00010923"/>
    </source>
</evidence>
<dbReference type="SUPFAM" id="SSF116734">
    <property type="entry name" value="DNA methylase specificity domain"/>
    <property type="match status" value="2"/>
</dbReference>
<dbReference type="Gene3D" id="1.10.287.1120">
    <property type="entry name" value="Bipartite methylase S protein"/>
    <property type="match status" value="1"/>
</dbReference>
<proteinExistence type="inferred from homology"/>
<keyword evidence="5" id="KW-0255">Endonuclease</keyword>
<keyword evidence="6" id="KW-1185">Reference proteome</keyword>
<dbReference type="CDD" id="cd17263">
    <property type="entry name" value="RMtype1_S_AbaB8300I-TRD1-CR1_like"/>
    <property type="match status" value="1"/>
</dbReference>
<dbReference type="PANTHER" id="PTHR30408:SF12">
    <property type="entry name" value="TYPE I RESTRICTION ENZYME MJAVIII SPECIFICITY SUBUNIT"/>
    <property type="match status" value="1"/>
</dbReference>
<dbReference type="EMBL" id="CP125669">
    <property type="protein sequence ID" value="WHP06589.1"/>
    <property type="molecule type" value="Genomic_DNA"/>
</dbReference>
<evidence type="ECO:0000313" key="6">
    <source>
        <dbReference type="Proteomes" id="UP001229836"/>
    </source>
</evidence>